<keyword evidence="5" id="KW-1003">Cell membrane</keyword>
<dbReference type="HAMAP" id="MF_00036_B">
    <property type="entry name" value="Ala_tRNA_synth_B"/>
    <property type="match status" value="1"/>
</dbReference>
<keyword evidence="11 16" id="KW-0694">RNA-binding</keyword>
<feature type="transmembrane region" description="Helical" evidence="18">
    <location>
        <begin position="1424"/>
        <end position="1444"/>
    </location>
</feature>
<dbReference type="Pfam" id="PF01411">
    <property type="entry name" value="tRNA-synt_2c"/>
    <property type="match status" value="1"/>
</dbReference>
<keyword evidence="15 16" id="KW-0030">Aminoacyl-tRNA synthetase</keyword>
<dbReference type="FunFam" id="1.20.1720.10:FF:000013">
    <property type="entry name" value="Related to multidrug resistance proteins"/>
    <property type="match status" value="1"/>
</dbReference>
<feature type="binding site" evidence="16">
    <location>
        <position position="590"/>
    </location>
    <ligand>
        <name>Zn(2+)</name>
        <dbReference type="ChEBI" id="CHEBI:29105"/>
    </ligand>
</feature>
<dbReference type="Gene3D" id="3.40.50.720">
    <property type="entry name" value="NAD(P)-binding Rossmann-like Domain"/>
    <property type="match status" value="1"/>
</dbReference>
<dbReference type="CDD" id="cd00673">
    <property type="entry name" value="AlaRS_core"/>
    <property type="match status" value="1"/>
</dbReference>
<feature type="transmembrane region" description="Helical" evidence="18">
    <location>
        <begin position="1531"/>
        <end position="1550"/>
    </location>
</feature>
<dbReference type="GO" id="GO:0022857">
    <property type="term" value="F:transmembrane transporter activity"/>
    <property type="evidence" value="ECO:0007669"/>
    <property type="project" value="InterPro"/>
</dbReference>
<keyword evidence="16" id="KW-0963">Cytoplasm</keyword>
<dbReference type="SUPFAM" id="SSF50447">
    <property type="entry name" value="Translation proteins"/>
    <property type="match status" value="1"/>
</dbReference>
<comment type="function">
    <text evidence="16">Catalyzes the attachment of alanine to tRNA(Ala) in a two-step reaction: alanine is first activated by ATP to form Ala-AMP and then transferred to the acceptor end of tRNA(Ala). Also edits incorrectly charged tRNA(Ala) via its editing domain.</text>
</comment>
<dbReference type="Gene3D" id="2.40.30.130">
    <property type="match status" value="1"/>
</dbReference>
<evidence type="ECO:0000256" key="17">
    <source>
        <dbReference type="SAM" id="MobiDB-lite"/>
    </source>
</evidence>
<feature type="transmembrane region" description="Helical" evidence="18">
    <location>
        <begin position="891"/>
        <end position="910"/>
    </location>
</feature>
<dbReference type="Gene3D" id="3.30.980.10">
    <property type="entry name" value="Threonyl-trna Synthetase, Chain A, domain 2"/>
    <property type="match status" value="1"/>
</dbReference>
<dbReference type="InterPro" id="IPR050058">
    <property type="entry name" value="Ala-tRNA_ligase"/>
</dbReference>
<evidence type="ECO:0000313" key="21">
    <source>
        <dbReference type="EMBL" id="OZJ05907.1"/>
    </source>
</evidence>
<evidence type="ECO:0000256" key="18">
    <source>
        <dbReference type="SAM" id="Phobius"/>
    </source>
</evidence>
<dbReference type="InterPro" id="IPR004638">
    <property type="entry name" value="EmrB-like"/>
</dbReference>
<dbReference type="PANTHER" id="PTHR11777:SF9">
    <property type="entry name" value="ALANINE--TRNA LIGASE, CYTOPLASMIC"/>
    <property type="match status" value="1"/>
</dbReference>
<evidence type="ECO:0000256" key="2">
    <source>
        <dbReference type="ARBA" id="ARBA00008335"/>
    </source>
</evidence>
<feature type="binding site" evidence="16">
    <location>
        <position position="693"/>
    </location>
    <ligand>
        <name>Zn(2+)</name>
        <dbReference type="ChEBI" id="CHEBI:29105"/>
    </ligand>
</feature>
<dbReference type="InterPro" id="IPR020846">
    <property type="entry name" value="MFS_dom"/>
</dbReference>
<sequence length="1831" mass="200788">MLRVLKRTGVTPRLLPLVTTRTMRSLSSSQLRKTFRDYFEARGHKRLESANLIPQNDPTLLFVNAGMVPFKKYFENPEPAPYKAVTTLQKVVRAGGKHNDLDNVGFTPRHHTFFEMLGNFSFGGYDRKAAMQFAWDFLTKELEMPQERLKVTILDTDEESYRLWTTVLGLPPEKIERLGPEDNLWTMGDGPGPCGPCSEIFWDTGRLDDAENRWLEVWNLVFMEQLRDEYGNMTKLPTLCVDTGMGLERMASALQGKLSTFDTDQFTTLIGGLRQIRSKAGFKVDMSAPSNSHERIVADHFRTMCFLIGDGVTPANVGRGYVLRRIIRRALRSGHQLGLREPFLSSMFPYLLESMPDTPYPTLPERQHTITSLIQQEERLFFQTLTKGLDLLEEVFQTEAYQVDKTVPASVAYKLYDTYGFPLDLSEVVIKERGWKVNVAEVEQLQLENKQRSRATWKGAAQRTLVKDMREWQQNGIRPTFIGYDHSLLHQEAEIVGLMSDDDGKMIVALDPCPFYGHGGGQVADKGSISLSDGSELEVLDVFQPYEGGLALSVRVPKEKQVSLEVGQVVRTNVDLTHRLATEAHHTATHLLHAALRNFIGPSVSQAGSLVDSQRLRFDFTHSEPVSSELQRTMERWINDVVTGPQAITRVSTVPYSEAMQRGAMALFSEKYGDMVRTIEIPNVSLELCSGTHVSSLRSIYPFKIISESSVAAGTRRIEAVAGKRAIAWYEDTVQNVSEVLGTVKAQSIPDLVAKVNKFVDKSKVASRHVEALENVVSGGDDGITMIETRYQNIPLLVHVLPTFGMDPQGIEEPLGDAELGKGVDNLENASGGTEKAEEQEEQGQSVQLSASALVLVFLGLWLAVFLAALDQTIVSTALPRVASDFLQAQLIGWVGASYLLTANALQALYGRFSDIFGRKAVFLFCVSPSWAWEILGLRRRNSGNGRVIGRVMGTVLAIEMARTFGLPFTKEEEPEGYRWTADHILDQLPESHSVKGKTYIITGGHSGLGEETTRVLAARGATVVIGTRSPSSAEKTIQGIRSAHPNADVRYIHLDLCDLDSIRQFVKDFHATGLPLHGLVCNAGVMTTPYDTTKQGFELQFGTNHVAHHLLIKLLIDDIVKSGGGRVICVSSNGHVLSPVRFNDLGFNDGKDYDKAQAYGQSKTANILCAKGFNTLYSAKGVECFSLHPGAIKTNLARHLKMEEMQGLGFIDDEGNINPGFKSIPEEEPKVGQDTPVDQAELPKLEKQQTWQDQSVQLSKAKLAMVFVGLVLGIFLSALDQTIVSTALPTIASDFNAASLIGWVGTSYMLTSTVFQPLYGKFSDIFGRKFVFLFAVCTFLVGSILSGASQNMIMLIVFRALQGIGGGGIMSMTMIIISDIVSMRDRGKFQGMIGATFGVSSVVGPLLGGAFADLPTSKGGWRWCFYVNLPVGAITIAVCILYLRLRPVTGDPVAKFKRIDYFGTFLLVGGVVCILLAVSFGGNTYPWDSAAVIASFVVGGVVLIAFIIWEIKYAREPVVAPHLFRQRTPLAIFVAQFFFGMSFFGAIYYLPIYFQIVRGDSATTSGLELLPFLLGLVMFSILSGITVSKTGRYRAFIWAGTAILTVGGALMRLLSADSNRGEQIGYLLVAGVGCGCCMQTLTIAAQTSVHYKDIAIITSLGNFFRTVGGVFGIAISASVFNNSLSTNLANVLEQLHINIPITVAQQDFEFVKSIADPVAKYAVQTAYVDALDLVYTLVIPFGGMAFIASLFIQHFNLQKTIGAGPAPVAATATNAADPDEKPEVSPSDLERGVAGETAESVEAPTVVSDNGYDGHVKEEEVSNKTNTTQL</sequence>
<evidence type="ECO:0000259" key="19">
    <source>
        <dbReference type="PROSITE" id="PS50850"/>
    </source>
</evidence>
<dbReference type="Gene3D" id="1.20.1720.10">
    <property type="entry name" value="Multidrug resistance protein D"/>
    <property type="match status" value="1"/>
</dbReference>
<dbReference type="GO" id="GO:0005739">
    <property type="term" value="C:mitochondrion"/>
    <property type="evidence" value="ECO:0007669"/>
    <property type="project" value="UniProtKB-SubCell"/>
</dbReference>
<dbReference type="Pfam" id="PF00106">
    <property type="entry name" value="adh_short"/>
    <property type="match status" value="1"/>
</dbReference>
<dbReference type="NCBIfam" id="TIGR00344">
    <property type="entry name" value="alaS"/>
    <property type="match status" value="1"/>
</dbReference>
<evidence type="ECO:0000256" key="10">
    <source>
        <dbReference type="ARBA" id="ARBA00022840"/>
    </source>
</evidence>
<feature type="binding site" evidence="16">
    <location>
        <position position="689"/>
    </location>
    <ligand>
        <name>Zn(2+)</name>
        <dbReference type="ChEBI" id="CHEBI:29105"/>
    </ligand>
</feature>
<dbReference type="InterPro" id="IPR011701">
    <property type="entry name" value="MFS"/>
</dbReference>
<dbReference type="InterPro" id="IPR018163">
    <property type="entry name" value="Thr/Ala-tRNA-synth_IIc_edit"/>
</dbReference>
<dbReference type="InterPro" id="IPR018162">
    <property type="entry name" value="Ala-tRNA-ligase_IIc_anticod-bd"/>
</dbReference>
<dbReference type="NCBIfam" id="TIGR00711">
    <property type="entry name" value="efflux_EmrB"/>
    <property type="match status" value="1"/>
</dbReference>
<feature type="transmembrane region" description="Helical" evidence="18">
    <location>
        <begin position="1570"/>
        <end position="1589"/>
    </location>
</feature>
<evidence type="ECO:0000256" key="7">
    <source>
        <dbReference type="ARBA" id="ARBA00022598"/>
    </source>
</evidence>
<dbReference type="InterPro" id="IPR045864">
    <property type="entry name" value="aa-tRNA-synth_II/BPL/LPL"/>
</dbReference>
<dbReference type="SUPFAM" id="SSF55681">
    <property type="entry name" value="Class II aaRS and biotin synthetases"/>
    <property type="match status" value="1"/>
</dbReference>
<dbReference type="SUPFAM" id="SSF55186">
    <property type="entry name" value="ThrRS/AlaRS common domain"/>
    <property type="match status" value="1"/>
</dbReference>
<dbReference type="InterPro" id="IPR018165">
    <property type="entry name" value="Ala-tRNA-synth_IIc_core"/>
</dbReference>
<evidence type="ECO:0000313" key="22">
    <source>
        <dbReference type="Proteomes" id="UP000242875"/>
    </source>
</evidence>
<dbReference type="InterPro" id="IPR009000">
    <property type="entry name" value="Transl_B-barrel_sf"/>
</dbReference>
<evidence type="ECO:0000256" key="14">
    <source>
        <dbReference type="ARBA" id="ARBA00023136"/>
    </source>
</evidence>
<feature type="region of interest" description="Disordered" evidence="17">
    <location>
        <begin position="815"/>
        <end position="843"/>
    </location>
</feature>
<dbReference type="InterPro" id="IPR036259">
    <property type="entry name" value="MFS_trans_sf"/>
</dbReference>
<dbReference type="CDD" id="cd17502">
    <property type="entry name" value="MFS_Azr1_MDR_like"/>
    <property type="match status" value="1"/>
</dbReference>
<protein>
    <recommendedName>
        <fullName evidence="16">Alanine--tRNA ligase</fullName>
        <ecNumber evidence="16">6.1.1.7</ecNumber>
    </recommendedName>
    <alternativeName>
        <fullName evidence="16">Alanyl-tRNA synthetase</fullName>
        <shortName evidence="16">AlaRS</shortName>
    </alternativeName>
</protein>
<dbReference type="GO" id="GO:0070143">
    <property type="term" value="P:mitochondrial alanyl-tRNA aminoacylation"/>
    <property type="evidence" value="ECO:0007669"/>
    <property type="project" value="UniProtKB-UniRule"/>
</dbReference>
<keyword evidence="22" id="KW-1185">Reference proteome</keyword>
<keyword evidence="4" id="KW-0813">Transport</keyword>
<evidence type="ECO:0000256" key="16">
    <source>
        <dbReference type="HAMAP-Rule" id="MF_03133"/>
    </source>
</evidence>
<dbReference type="Gene3D" id="3.30.54.20">
    <property type="match status" value="1"/>
</dbReference>
<dbReference type="SMART" id="SM00863">
    <property type="entry name" value="tRNA_SAD"/>
    <property type="match status" value="1"/>
</dbReference>
<comment type="similarity">
    <text evidence="2">Belongs to the major facilitator superfamily.</text>
</comment>
<keyword evidence="6 16" id="KW-0820">tRNA-binding</keyword>
<keyword evidence="9 16" id="KW-0547">Nucleotide-binding</keyword>
<dbReference type="EC" id="6.1.1.7" evidence="16"/>
<feature type="transmembrane region" description="Helical" evidence="18">
    <location>
        <begin position="849"/>
        <end position="870"/>
    </location>
</feature>
<dbReference type="SUPFAM" id="SSF101353">
    <property type="entry name" value="Putative anticodon-binding domain of alanyl-tRNA synthetase (AlaRS)"/>
    <property type="match status" value="1"/>
</dbReference>
<keyword evidence="12 16" id="KW-0648">Protein biosynthesis</keyword>
<dbReference type="InterPro" id="IPR012947">
    <property type="entry name" value="tRNA_SAD"/>
</dbReference>
<feature type="transmembrane region" description="Helical" evidence="18">
    <location>
        <begin position="1390"/>
        <end position="1412"/>
    </location>
</feature>
<comment type="subunit">
    <text evidence="16">Monomer.</text>
</comment>
<feature type="transmembrane region" description="Helical" evidence="18">
    <location>
        <begin position="1658"/>
        <end position="1681"/>
    </location>
</feature>
<dbReference type="GO" id="GO:0005524">
    <property type="term" value="F:ATP binding"/>
    <property type="evidence" value="ECO:0007669"/>
    <property type="project" value="UniProtKB-UniRule"/>
</dbReference>
<keyword evidence="16" id="KW-0862">Zinc</keyword>
<feature type="transmembrane region" description="Helical" evidence="18">
    <location>
        <begin position="1734"/>
        <end position="1753"/>
    </location>
</feature>
<feature type="transmembrane region" description="Helical" evidence="18">
    <location>
        <begin position="1301"/>
        <end position="1319"/>
    </location>
</feature>
<comment type="subcellular location">
    <subcellularLocation>
        <location evidence="1">Cell membrane</location>
        <topology evidence="1">Multi-pass membrane protein</topology>
    </subcellularLocation>
    <subcellularLocation>
        <location evidence="16">Mitochondrion</location>
    </subcellularLocation>
    <subcellularLocation>
        <location evidence="16">Cytoplasm</location>
    </subcellularLocation>
</comment>
<dbReference type="Pfam" id="PF07690">
    <property type="entry name" value="MFS_1"/>
    <property type="match status" value="2"/>
</dbReference>
<dbReference type="OrthoDB" id="2423964at2759"/>
<dbReference type="InterPro" id="IPR036291">
    <property type="entry name" value="NAD(P)-bd_dom_sf"/>
</dbReference>
<keyword evidence="13 18" id="KW-1133">Transmembrane helix</keyword>
<proteinExistence type="inferred from homology"/>
<dbReference type="GO" id="GO:0008270">
    <property type="term" value="F:zinc ion binding"/>
    <property type="evidence" value="ECO:0007669"/>
    <property type="project" value="UniProtKB-UniRule"/>
</dbReference>
<dbReference type="FunFam" id="3.30.980.10:FF:000004">
    <property type="entry name" value="Alanine--tRNA ligase, cytoplasmic"/>
    <property type="match status" value="1"/>
</dbReference>
<feature type="binding site" evidence="16">
    <location>
        <position position="586"/>
    </location>
    <ligand>
        <name>Zn(2+)</name>
        <dbReference type="ChEBI" id="CHEBI:29105"/>
    </ligand>
</feature>
<evidence type="ECO:0000256" key="13">
    <source>
        <dbReference type="ARBA" id="ARBA00022989"/>
    </source>
</evidence>
<dbReference type="GO" id="GO:0002161">
    <property type="term" value="F:aminoacyl-tRNA deacylase activity"/>
    <property type="evidence" value="ECO:0007669"/>
    <property type="project" value="TreeGrafter"/>
</dbReference>
<keyword evidence="7 16" id="KW-0436">Ligase</keyword>
<evidence type="ECO:0000256" key="4">
    <source>
        <dbReference type="ARBA" id="ARBA00022448"/>
    </source>
</evidence>
<evidence type="ECO:0000256" key="6">
    <source>
        <dbReference type="ARBA" id="ARBA00022555"/>
    </source>
</evidence>
<accession>A0A261Y5L7</accession>
<feature type="transmembrane region" description="Helical" evidence="18">
    <location>
        <begin position="1264"/>
        <end position="1289"/>
    </location>
</feature>
<dbReference type="SUPFAM" id="SSF103473">
    <property type="entry name" value="MFS general substrate transporter"/>
    <property type="match status" value="2"/>
</dbReference>
<dbReference type="Proteomes" id="UP000242875">
    <property type="component" value="Unassembled WGS sequence"/>
</dbReference>
<gene>
    <name evidence="16" type="primary">ALA1</name>
    <name evidence="21" type="ORF">BZG36_01177</name>
</gene>
<evidence type="ECO:0000256" key="3">
    <source>
        <dbReference type="ARBA" id="ARBA00008429"/>
    </source>
</evidence>
<feature type="domain" description="Alanyl-transfer RNA synthetases family profile" evidence="20">
    <location>
        <begin position="26"/>
        <end position="732"/>
    </location>
</feature>
<evidence type="ECO:0000256" key="9">
    <source>
        <dbReference type="ARBA" id="ARBA00022741"/>
    </source>
</evidence>
<feature type="transmembrane region" description="Helical" evidence="18">
    <location>
        <begin position="1627"/>
        <end position="1646"/>
    </location>
</feature>
<dbReference type="SUPFAM" id="SSF51735">
    <property type="entry name" value="NAD(P)-binding Rossmann-fold domains"/>
    <property type="match status" value="1"/>
</dbReference>
<dbReference type="InterPro" id="IPR002318">
    <property type="entry name" value="Ala-tRNA-lgiase_IIc"/>
</dbReference>
<dbReference type="Gene3D" id="1.20.1250.20">
    <property type="entry name" value="MFS general substrate transporter like domains"/>
    <property type="match status" value="2"/>
</dbReference>
<dbReference type="EMBL" id="MVBO01000008">
    <property type="protein sequence ID" value="OZJ05907.1"/>
    <property type="molecule type" value="Genomic_DNA"/>
</dbReference>
<feature type="compositionally biased region" description="Basic and acidic residues" evidence="17">
    <location>
        <begin position="1813"/>
        <end position="1823"/>
    </location>
</feature>
<feature type="region of interest" description="Disordered" evidence="17">
    <location>
        <begin position="1771"/>
        <end position="1831"/>
    </location>
</feature>
<evidence type="ECO:0000256" key="12">
    <source>
        <dbReference type="ARBA" id="ARBA00022917"/>
    </source>
</evidence>
<dbReference type="GO" id="GO:0004813">
    <property type="term" value="F:alanine-tRNA ligase activity"/>
    <property type="evidence" value="ECO:0007669"/>
    <property type="project" value="UniProtKB-UniRule"/>
</dbReference>
<dbReference type="GO" id="GO:0000049">
    <property type="term" value="F:tRNA binding"/>
    <property type="evidence" value="ECO:0007669"/>
    <property type="project" value="UniProtKB-KW"/>
</dbReference>
<dbReference type="PROSITE" id="PS50850">
    <property type="entry name" value="MFS"/>
    <property type="match status" value="1"/>
</dbReference>
<feature type="transmembrane region" description="Helical" evidence="18">
    <location>
        <begin position="1596"/>
        <end position="1615"/>
    </location>
</feature>
<dbReference type="InterPro" id="IPR023033">
    <property type="entry name" value="Ala_tRNA_ligase_euk/bac"/>
</dbReference>
<keyword evidence="16" id="KW-0479">Metal-binding</keyword>
<comment type="catalytic activity">
    <reaction evidence="16">
        <text>tRNA(Ala) + L-alanine + ATP = L-alanyl-tRNA(Ala) + AMP + diphosphate</text>
        <dbReference type="Rhea" id="RHEA:12540"/>
        <dbReference type="Rhea" id="RHEA-COMP:9657"/>
        <dbReference type="Rhea" id="RHEA-COMP:9923"/>
        <dbReference type="ChEBI" id="CHEBI:30616"/>
        <dbReference type="ChEBI" id="CHEBI:33019"/>
        <dbReference type="ChEBI" id="CHEBI:57972"/>
        <dbReference type="ChEBI" id="CHEBI:78442"/>
        <dbReference type="ChEBI" id="CHEBI:78497"/>
        <dbReference type="ChEBI" id="CHEBI:456215"/>
        <dbReference type="EC" id="6.1.1.7"/>
    </reaction>
</comment>
<evidence type="ECO:0000256" key="8">
    <source>
        <dbReference type="ARBA" id="ARBA00022692"/>
    </source>
</evidence>
<evidence type="ECO:0000256" key="1">
    <source>
        <dbReference type="ARBA" id="ARBA00004651"/>
    </source>
</evidence>
<feature type="compositionally biased region" description="Basic and acidic residues" evidence="17">
    <location>
        <begin position="1779"/>
        <end position="1794"/>
    </location>
</feature>
<dbReference type="InterPro" id="IPR002347">
    <property type="entry name" value="SDR_fam"/>
</dbReference>
<feature type="transmembrane region" description="Helical" evidence="18">
    <location>
        <begin position="1465"/>
        <end position="1484"/>
    </location>
</feature>
<feature type="transmembrane region" description="Helical" evidence="18">
    <location>
        <begin position="1331"/>
        <end position="1349"/>
    </location>
</feature>
<dbReference type="Pfam" id="PF07973">
    <property type="entry name" value="tRNA_SAD"/>
    <property type="match status" value="1"/>
</dbReference>
<evidence type="ECO:0000259" key="20">
    <source>
        <dbReference type="PROSITE" id="PS50860"/>
    </source>
</evidence>
<dbReference type="PANTHER" id="PTHR11777">
    <property type="entry name" value="ALANYL-TRNA SYNTHETASE"/>
    <property type="match status" value="1"/>
</dbReference>
<feature type="domain" description="Major facilitator superfamily (MFS) profile" evidence="19">
    <location>
        <begin position="1267"/>
        <end position="1761"/>
    </location>
</feature>
<dbReference type="PROSITE" id="PS50860">
    <property type="entry name" value="AA_TRNA_LIGASE_II_ALA"/>
    <property type="match status" value="1"/>
</dbReference>
<dbReference type="Gene3D" id="3.30.930.10">
    <property type="entry name" value="Bira Bifunctional Protein, Domain 2"/>
    <property type="match status" value="1"/>
</dbReference>
<feature type="transmembrane region" description="Helical" evidence="18">
    <location>
        <begin position="1355"/>
        <end position="1378"/>
    </location>
</feature>
<comment type="cofactor">
    <cofactor evidence="16">
        <name>Zn(2+)</name>
        <dbReference type="ChEBI" id="CHEBI:29105"/>
    </cofactor>
    <text evidence="16">Binds 1 zinc ion per subunit.</text>
</comment>
<dbReference type="GO" id="GO:0005886">
    <property type="term" value="C:plasma membrane"/>
    <property type="evidence" value="ECO:0007669"/>
    <property type="project" value="UniProtKB-SubCell"/>
</dbReference>
<dbReference type="InterPro" id="IPR018164">
    <property type="entry name" value="Ala-tRNA-synth_IIc_N"/>
</dbReference>
<keyword evidence="10 16" id="KW-0067">ATP-binding</keyword>
<comment type="caution">
    <text evidence="21">The sequence shown here is derived from an EMBL/GenBank/DDBJ whole genome shotgun (WGS) entry which is preliminary data.</text>
</comment>
<organism evidence="21 22">
    <name type="scientific">Bifiguratus adelaidae</name>
    <dbReference type="NCBI Taxonomy" id="1938954"/>
    <lineage>
        <taxon>Eukaryota</taxon>
        <taxon>Fungi</taxon>
        <taxon>Fungi incertae sedis</taxon>
        <taxon>Mucoromycota</taxon>
        <taxon>Mucoromycotina</taxon>
        <taxon>Endogonomycetes</taxon>
        <taxon>Endogonales</taxon>
        <taxon>Endogonales incertae sedis</taxon>
        <taxon>Bifiguratus</taxon>
    </lineage>
</organism>
<evidence type="ECO:0000256" key="11">
    <source>
        <dbReference type="ARBA" id="ARBA00022884"/>
    </source>
</evidence>
<name>A0A261Y5L7_9FUNG</name>
<dbReference type="PRINTS" id="PR00980">
    <property type="entry name" value="TRNASYNTHALA"/>
</dbReference>
<keyword evidence="14 18" id="KW-0472">Membrane</keyword>
<keyword evidence="16" id="KW-0496">Mitochondrion</keyword>
<feature type="transmembrane region" description="Helical" evidence="18">
    <location>
        <begin position="1490"/>
        <end position="1510"/>
    </location>
</feature>
<evidence type="ECO:0000256" key="15">
    <source>
        <dbReference type="ARBA" id="ARBA00023146"/>
    </source>
</evidence>
<keyword evidence="8 18" id="KW-0812">Transmembrane</keyword>
<comment type="similarity">
    <text evidence="3">Belongs to the class-II aminoacyl-tRNA synthetase family. Alax-L subfamily.</text>
</comment>
<comment type="domain">
    <text evidence="16">Consists of three domains; the N-terminal catalytic domain, the editing domain and the C-terminal C-Ala domain. The editing domain removes incorrectly charged amino acids, while the C-Ala domain, along with tRNA(Ala), serves as a bridge to cooperatively bring together the editing and aminoacylation centers thus stimulating deacylation of misacylated tRNAs.</text>
</comment>
<reference evidence="21 22" key="1">
    <citation type="journal article" date="2017" name="Mycologia">
        <title>Bifiguratus adelaidae, gen. et sp. nov., a new member of Mucoromycotina in endophytic and soil-dwelling habitats.</title>
        <authorList>
            <person name="Torres-Cruz T.J."/>
            <person name="Billingsley Tobias T.L."/>
            <person name="Almatruk M."/>
            <person name="Hesse C."/>
            <person name="Kuske C.R."/>
            <person name="Desiro A."/>
            <person name="Benucci G.M."/>
            <person name="Bonito G."/>
            <person name="Stajich J.E."/>
            <person name="Dunlap C."/>
            <person name="Arnold A.E."/>
            <person name="Porras-Alfaro A."/>
        </authorList>
    </citation>
    <scope>NUCLEOTIDE SEQUENCE [LARGE SCALE GENOMIC DNA]</scope>
    <source>
        <strain evidence="21 22">AZ0501</strain>
    </source>
</reference>
<evidence type="ECO:0000256" key="5">
    <source>
        <dbReference type="ARBA" id="ARBA00022475"/>
    </source>
</evidence>